<comment type="caution">
    <text evidence="1">The sequence shown here is derived from an EMBL/GenBank/DDBJ whole genome shotgun (WGS) entry which is preliminary data.</text>
</comment>
<evidence type="ECO:0008006" key="3">
    <source>
        <dbReference type="Google" id="ProtNLM"/>
    </source>
</evidence>
<sequence length="125" mass="14457">RKIMSQQPDFLAQKGRVEEVIVAAGHKVIFYPKFHCELNYIENFWGAAKKFSRSNCDYLWTGLQRTVPLALASVPLTTIRRYARKAFRYMDVYRKGLTGKAAEFAVKKYRSHRRVPDSVLQSVGI</sequence>
<dbReference type="AlphaFoldDB" id="A0A2N0NK90"/>
<feature type="non-terminal residue" evidence="1">
    <location>
        <position position="1"/>
    </location>
</feature>
<name>A0A2N0NK90_9GLOM</name>
<dbReference type="GO" id="GO:0003676">
    <property type="term" value="F:nucleic acid binding"/>
    <property type="evidence" value="ECO:0007669"/>
    <property type="project" value="InterPro"/>
</dbReference>
<reference evidence="1 2" key="2">
    <citation type="submission" date="2017-09" db="EMBL/GenBank/DDBJ databases">
        <title>Extensive intraspecific genome diversity in a model arbuscular mycorrhizal fungus.</title>
        <authorList>
            <person name="Chen E.C."/>
            <person name="Morin E."/>
            <person name="Beaudet D."/>
            <person name="Noel J."/>
            <person name="Ndikumana S."/>
            <person name="Charron P."/>
            <person name="St-Onge C."/>
            <person name="Giorgi J."/>
            <person name="Grigoriev I.V."/>
            <person name="Roux C."/>
            <person name="Martin F.M."/>
            <person name="Corradi N."/>
        </authorList>
    </citation>
    <scope>NUCLEOTIDE SEQUENCE [LARGE SCALE GENOMIC DNA]</scope>
    <source>
        <strain evidence="1 2">A5</strain>
    </source>
</reference>
<dbReference type="Proteomes" id="UP000232722">
    <property type="component" value="Unassembled WGS sequence"/>
</dbReference>
<accession>A0A2N0NK90</accession>
<dbReference type="PANTHER" id="PTHR35871:SF1">
    <property type="entry name" value="CXC1-LIKE CYSTEINE CLUSTER ASSOCIATED WITH KDZ TRANSPOSASES DOMAIN-CONTAINING PROTEIN"/>
    <property type="match status" value="1"/>
</dbReference>
<dbReference type="PANTHER" id="PTHR35871">
    <property type="entry name" value="EXPRESSED PROTEIN"/>
    <property type="match status" value="1"/>
</dbReference>
<gene>
    <name evidence="1" type="ORF">RhiirA5_303132</name>
</gene>
<organism evidence="1 2">
    <name type="scientific">Rhizophagus irregularis</name>
    <dbReference type="NCBI Taxonomy" id="588596"/>
    <lineage>
        <taxon>Eukaryota</taxon>
        <taxon>Fungi</taxon>
        <taxon>Fungi incertae sedis</taxon>
        <taxon>Mucoromycota</taxon>
        <taxon>Glomeromycotina</taxon>
        <taxon>Glomeromycetes</taxon>
        <taxon>Glomerales</taxon>
        <taxon>Glomeraceae</taxon>
        <taxon>Rhizophagus</taxon>
    </lineage>
</organism>
<proteinExistence type="predicted"/>
<dbReference type="InterPro" id="IPR036397">
    <property type="entry name" value="RNaseH_sf"/>
</dbReference>
<reference evidence="1 2" key="1">
    <citation type="submission" date="2016-04" db="EMBL/GenBank/DDBJ databases">
        <title>Genome analyses suggest a sexual origin of heterokaryosis in a supposedly ancient asexual fungus.</title>
        <authorList>
            <person name="Ropars J."/>
            <person name="Sedzielewska K."/>
            <person name="Noel J."/>
            <person name="Charron P."/>
            <person name="Farinelli L."/>
            <person name="Marton T."/>
            <person name="Kruger M."/>
            <person name="Pelin A."/>
            <person name="Brachmann A."/>
            <person name="Corradi N."/>
        </authorList>
    </citation>
    <scope>NUCLEOTIDE SEQUENCE [LARGE SCALE GENOMIC DNA]</scope>
    <source>
        <strain evidence="1 2">A5</strain>
    </source>
</reference>
<protein>
    <recommendedName>
        <fullName evidence="3">Tc1-like transposase DDE domain-containing protein</fullName>
    </recommendedName>
</protein>
<evidence type="ECO:0000313" key="2">
    <source>
        <dbReference type="Proteomes" id="UP000232722"/>
    </source>
</evidence>
<evidence type="ECO:0000313" key="1">
    <source>
        <dbReference type="EMBL" id="PKB94975.1"/>
    </source>
</evidence>
<dbReference type="EMBL" id="LLXJ01005303">
    <property type="protein sequence ID" value="PKB94975.1"/>
    <property type="molecule type" value="Genomic_DNA"/>
</dbReference>
<dbReference type="Gene3D" id="3.30.420.10">
    <property type="entry name" value="Ribonuclease H-like superfamily/Ribonuclease H"/>
    <property type="match status" value="1"/>
</dbReference>